<dbReference type="PANTHER" id="PTHR11592:SF78">
    <property type="entry name" value="GLUTATHIONE PEROXIDASE"/>
    <property type="match status" value="1"/>
</dbReference>
<dbReference type="PROSITE" id="PS51355">
    <property type="entry name" value="GLUTATHIONE_PEROXID_3"/>
    <property type="match status" value="1"/>
</dbReference>
<evidence type="ECO:0000256" key="4">
    <source>
        <dbReference type="PIRSR" id="PIRSR000303-1"/>
    </source>
</evidence>
<dbReference type="Proteomes" id="UP000291338">
    <property type="component" value="Unassembled WGS sequence"/>
</dbReference>
<evidence type="ECO:0000256" key="5">
    <source>
        <dbReference type="RuleBase" id="RU000499"/>
    </source>
</evidence>
<comment type="caution">
    <text evidence="6">The sequence shown here is derived from an EMBL/GenBank/DDBJ whole genome shotgun (WGS) entry which is preliminary data.</text>
</comment>
<feature type="active site" evidence="4">
    <location>
        <position position="36"/>
    </location>
</feature>
<reference evidence="6 7" key="1">
    <citation type="submission" date="2018-01" db="EMBL/GenBank/DDBJ databases">
        <title>Co-occurrence of chitin degradation, pigmentation and bioactivity in marine Pseudoalteromonas.</title>
        <authorList>
            <person name="Paulsen S."/>
            <person name="Gram L."/>
            <person name="Machado H."/>
        </authorList>
    </citation>
    <scope>NUCLEOTIDE SEQUENCE [LARGE SCALE GENOMIC DNA]</scope>
    <source>
        <strain evidence="6 7">S3898</strain>
    </source>
</reference>
<evidence type="ECO:0000256" key="3">
    <source>
        <dbReference type="ARBA" id="ARBA00023002"/>
    </source>
</evidence>
<keyword evidence="2 5" id="KW-0575">Peroxidase</keyword>
<sequence length="171" mass="19559">MDNIYRYSIDLLNGKKLPMSTFEGKTLLIVNIASKCSFANQVAGLESLYREYKKDGFEILAVPCDQFGHSEPLSGEPLLDSYNKYFTASFYISQKHHVLGPDAHPIFNYLKTHTRGIVQNRAIKWNFTKFLVNSKGELIARYAPRTKPESLKTAIESQLYDESRLFQLAKV</sequence>
<keyword evidence="3 5" id="KW-0560">Oxidoreductase</keyword>
<dbReference type="InterPro" id="IPR036249">
    <property type="entry name" value="Thioredoxin-like_sf"/>
</dbReference>
<protein>
    <recommendedName>
        <fullName evidence="5">Glutathione peroxidase</fullName>
    </recommendedName>
</protein>
<dbReference type="PIRSF" id="PIRSF000303">
    <property type="entry name" value="Glutathion_perox"/>
    <property type="match status" value="1"/>
</dbReference>
<comment type="similarity">
    <text evidence="1 5">Belongs to the glutathione peroxidase family.</text>
</comment>
<dbReference type="CDD" id="cd00340">
    <property type="entry name" value="GSH_Peroxidase"/>
    <property type="match status" value="1"/>
</dbReference>
<accession>A0A4Q7IJZ8</accession>
<dbReference type="SUPFAM" id="SSF52833">
    <property type="entry name" value="Thioredoxin-like"/>
    <property type="match status" value="1"/>
</dbReference>
<dbReference type="PANTHER" id="PTHR11592">
    <property type="entry name" value="GLUTATHIONE PEROXIDASE"/>
    <property type="match status" value="1"/>
</dbReference>
<organism evidence="6 7">
    <name type="scientific">Pseudoalteromonas phenolica</name>
    <dbReference type="NCBI Taxonomy" id="161398"/>
    <lineage>
        <taxon>Bacteria</taxon>
        <taxon>Pseudomonadati</taxon>
        <taxon>Pseudomonadota</taxon>
        <taxon>Gammaproteobacteria</taxon>
        <taxon>Alteromonadales</taxon>
        <taxon>Pseudoalteromonadaceae</taxon>
        <taxon>Pseudoalteromonas</taxon>
    </lineage>
</organism>
<dbReference type="GO" id="GO:0004601">
    <property type="term" value="F:peroxidase activity"/>
    <property type="evidence" value="ECO:0007669"/>
    <property type="project" value="UniProtKB-KW"/>
</dbReference>
<dbReference type="Pfam" id="PF00255">
    <property type="entry name" value="GSHPx"/>
    <property type="match status" value="1"/>
</dbReference>
<evidence type="ECO:0000256" key="2">
    <source>
        <dbReference type="ARBA" id="ARBA00022559"/>
    </source>
</evidence>
<dbReference type="Gene3D" id="3.40.30.10">
    <property type="entry name" value="Glutaredoxin"/>
    <property type="match status" value="1"/>
</dbReference>
<dbReference type="EMBL" id="PPSX01000071">
    <property type="protein sequence ID" value="RZQ51912.1"/>
    <property type="molecule type" value="Genomic_DNA"/>
</dbReference>
<gene>
    <name evidence="6" type="ORF">C1E23_17110</name>
</gene>
<proteinExistence type="inferred from homology"/>
<evidence type="ECO:0000313" key="6">
    <source>
        <dbReference type="EMBL" id="RZQ51912.1"/>
    </source>
</evidence>
<dbReference type="AlphaFoldDB" id="A0A4Q7IJZ8"/>
<dbReference type="InterPro" id="IPR000889">
    <property type="entry name" value="Glutathione_peroxidase"/>
</dbReference>
<evidence type="ECO:0000256" key="1">
    <source>
        <dbReference type="ARBA" id="ARBA00006926"/>
    </source>
</evidence>
<dbReference type="PRINTS" id="PR01011">
    <property type="entry name" value="GLUTPROXDASE"/>
</dbReference>
<dbReference type="GO" id="GO:0034599">
    <property type="term" value="P:cellular response to oxidative stress"/>
    <property type="evidence" value="ECO:0007669"/>
    <property type="project" value="TreeGrafter"/>
</dbReference>
<name>A0A4Q7IJZ8_9GAMM</name>
<evidence type="ECO:0000313" key="7">
    <source>
        <dbReference type="Proteomes" id="UP000291338"/>
    </source>
</evidence>